<dbReference type="InterPro" id="IPR037027">
    <property type="entry name" value="YqgF/RNaseH-like_dom_sf"/>
</dbReference>
<keyword evidence="2" id="KW-0687">Ribonucleoprotein</keyword>
<dbReference type="Pfam" id="PF16921">
    <property type="entry name" value="Tex_YqgF"/>
    <property type="match status" value="1"/>
</dbReference>
<dbReference type="PROSITE" id="PS50126">
    <property type="entry name" value="S1"/>
    <property type="match status" value="1"/>
</dbReference>
<dbReference type="InterPro" id="IPR010994">
    <property type="entry name" value="RuvA_2-like"/>
</dbReference>
<dbReference type="InterPro" id="IPR032639">
    <property type="entry name" value="Tex_YqgF"/>
</dbReference>
<dbReference type="InterPro" id="IPR044146">
    <property type="entry name" value="S1_Tex"/>
</dbReference>
<dbReference type="Gene3D" id="1.10.150.310">
    <property type="entry name" value="Tex RuvX-like domain-like"/>
    <property type="match status" value="1"/>
</dbReference>
<dbReference type="GO" id="GO:0003735">
    <property type="term" value="F:structural constituent of ribosome"/>
    <property type="evidence" value="ECO:0007669"/>
    <property type="project" value="TreeGrafter"/>
</dbReference>
<dbReference type="GO" id="GO:0005737">
    <property type="term" value="C:cytoplasm"/>
    <property type="evidence" value="ECO:0007669"/>
    <property type="project" value="UniProtKB-ARBA"/>
</dbReference>
<reference evidence="2" key="1">
    <citation type="submission" date="2017-02" db="EMBL/GenBank/DDBJ databases">
        <title>Delving into the versatile metabolic prowess of the omnipresent phylum Bacteroidetes.</title>
        <authorList>
            <person name="Nobu M.K."/>
            <person name="Mei R."/>
            <person name="Narihiro T."/>
            <person name="Kuroda K."/>
            <person name="Liu W.-T."/>
        </authorList>
    </citation>
    <scope>NUCLEOTIDE SEQUENCE</scope>
    <source>
        <strain evidence="2">ADurb.Bin276</strain>
    </source>
</reference>
<proteinExistence type="predicted"/>
<dbReference type="Pfam" id="PF00575">
    <property type="entry name" value="S1"/>
    <property type="match status" value="1"/>
</dbReference>
<dbReference type="FunFam" id="3.30.420.140:FF:000001">
    <property type="entry name" value="RNA-binding transcriptional accessory protein"/>
    <property type="match status" value="1"/>
</dbReference>
<dbReference type="Pfam" id="PF17674">
    <property type="entry name" value="HHH_9"/>
    <property type="match status" value="1"/>
</dbReference>
<dbReference type="InterPro" id="IPR006641">
    <property type="entry name" value="YqgF/RNaseH-like_dom"/>
</dbReference>
<dbReference type="GO" id="GO:0006412">
    <property type="term" value="P:translation"/>
    <property type="evidence" value="ECO:0007669"/>
    <property type="project" value="TreeGrafter"/>
</dbReference>
<dbReference type="InterPro" id="IPR050437">
    <property type="entry name" value="Ribos_protein_bS1-like"/>
</dbReference>
<dbReference type="InterPro" id="IPR055179">
    <property type="entry name" value="Tex-like_central_region"/>
</dbReference>
<dbReference type="Gene3D" id="2.40.50.140">
    <property type="entry name" value="Nucleic acid-binding proteins"/>
    <property type="match status" value="1"/>
</dbReference>
<dbReference type="InterPro" id="IPR012340">
    <property type="entry name" value="NA-bd_OB-fold"/>
</dbReference>
<evidence type="ECO:0000313" key="2">
    <source>
        <dbReference type="EMBL" id="OQA60521.1"/>
    </source>
</evidence>
<dbReference type="SUPFAM" id="SSF47781">
    <property type="entry name" value="RuvA domain 2-like"/>
    <property type="match status" value="2"/>
</dbReference>
<sequence>MSDHIKKIAAELSINEKQVSAVVELLNQDATIPFIARYRKEATGSLDEVAITEIRNRMDRLILLEKRREAIFSAMEERGQLTDEIREKMETAETLTELEDLYLPFRPKRRTRATIAREKGLEPLAEILFKQEEEDPTVLAEGFLDQEKGVTTVEEALKGAQDIMAEWMNEDQEARKALRELFLTQGIIRSRVIKGKETERVKYQDYFNWKEPVKSIPSHRLLAIRRGEKEMILSLRILPPEDIALSLLESFFVKGTNFSSLIVKEASQDCYKRLTAPSLENDVRLISKERADRVAIEVFSENLRQLLLFPPLGQKRVLAIDPGFRTGCKIVCLDNQGNLLQHDTIYPHPPQEDIESASKLVLKRCHEFNIECIAVGNGTAGRETEAFLRSLEGLSKIPIIMVNESGASVYSASEVARKEFPNQDVTVRGAVSIGRRLMDPLAELVKIDPKSIGVGQYQHDVDQAELKKSLDDVVISCVNSVGVEVNTASKELLSYVSGLGPQLAQAIVDYRSQNGPFRSRDVLKKVPRLGPKAFEQSAGFLRIRDGENPLDASAVHPESYPIIEQIANDLEISIIELIGKNDLAEKINLNHYLNDRVGLPTLQDILTELSKPGRDPRQQFEFFQFAPGVNSIEDLQIGMKLPGVITNITAFGAFVDIGVHQDGLVHISQLSRKYIKNPAEVVKVHQKVIVIVIGVDLERKRINLSMKEPD</sequence>
<protein>
    <submittedName>
        <fullName evidence="2">30S ribosomal protein S1</fullName>
    </submittedName>
</protein>
<dbReference type="SMART" id="SM00316">
    <property type="entry name" value="S1"/>
    <property type="match status" value="1"/>
</dbReference>
<keyword evidence="2" id="KW-0689">Ribosomal protein</keyword>
<dbReference type="GO" id="GO:0006139">
    <property type="term" value="P:nucleobase-containing compound metabolic process"/>
    <property type="evidence" value="ECO:0007669"/>
    <property type="project" value="InterPro"/>
</dbReference>
<dbReference type="CDD" id="cd05685">
    <property type="entry name" value="S1_Tex"/>
    <property type="match status" value="1"/>
</dbReference>
<dbReference type="SUPFAM" id="SSF50249">
    <property type="entry name" value="Nucleic acid-binding proteins"/>
    <property type="match status" value="1"/>
</dbReference>
<dbReference type="InterPro" id="IPR018974">
    <property type="entry name" value="Tex-like_N"/>
</dbReference>
<dbReference type="FunFam" id="1.10.150.310:FF:000001">
    <property type="entry name" value="RNA-binding transcriptional accessory protein"/>
    <property type="match status" value="1"/>
</dbReference>
<dbReference type="FunFam" id="1.10.10.650:FF:000001">
    <property type="entry name" value="S1 RNA-binding domain 1"/>
    <property type="match status" value="1"/>
</dbReference>
<feature type="domain" description="S1 motif" evidence="1">
    <location>
        <begin position="638"/>
        <end position="707"/>
    </location>
</feature>
<dbReference type="Gene3D" id="3.30.420.140">
    <property type="entry name" value="YqgF/RNase H-like domain"/>
    <property type="match status" value="1"/>
</dbReference>
<dbReference type="Pfam" id="PF09371">
    <property type="entry name" value="Tex_N"/>
    <property type="match status" value="1"/>
</dbReference>
<dbReference type="SUPFAM" id="SSF158832">
    <property type="entry name" value="Tex N-terminal region-like"/>
    <property type="match status" value="1"/>
</dbReference>
<comment type="caution">
    <text evidence="2">The sequence shown here is derived from an EMBL/GenBank/DDBJ whole genome shotgun (WGS) entry which is preliminary data.</text>
</comment>
<dbReference type="Pfam" id="PF22706">
    <property type="entry name" value="Tex_central_region"/>
    <property type="match status" value="1"/>
</dbReference>
<dbReference type="InterPro" id="IPR023319">
    <property type="entry name" value="Tex-like_HTH_dom_sf"/>
</dbReference>
<dbReference type="GO" id="GO:0005840">
    <property type="term" value="C:ribosome"/>
    <property type="evidence" value="ECO:0007669"/>
    <property type="project" value="UniProtKB-KW"/>
</dbReference>
<dbReference type="EMBL" id="MWBQ01000036">
    <property type="protein sequence ID" value="OQA60521.1"/>
    <property type="molecule type" value="Genomic_DNA"/>
</dbReference>
<evidence type="ECO:0000259" key="1">
    <source>
        <dbReference type="PROSITE" id="PS50126"/>
    </source>
</evidence>
<dbReference type="SMART" id="SM00732">
    <property type="entry name" value="YqgFc"/>
    <property type="match status" value="1"/>
</dbReference>
<dbReference type="AlphaFoldDB" id="A0A1V5T280"/>
<dbReference type="Pfam" id="PF12836">
    <property type="entry name" value="HHH_3"/>
    <property type="match status" value="1"/>
</dbReference>
<dbReference type="GO" id="GO:0003729">
    <property type="term" value="F:mRNA binding"/>
    <property type="evidence" value="ECO:0007669"/>
    <property type="project" value="TreeGrafter"/>
</dbReference>
<dbReference type="InterPro" id="IPR041692">
    <property type="entry name" value="HHH_9"/>
</dbReference>
<dbReference type="InterPro" id="IPR003029">
    <property type="entry name" value="S1_domain"/>
</dbReference>
<dbReference type="Proteomes" id="UP000485569">
    <property type="component" value="Unassembled WGS sequence"/>
</dbReference>
<name>A0A1V5T280_9BACT</name>
<dbReference type="SUPFAM" id="SSF53098">
    <property type="entry name" value="Ribonuclease H-like"/>
    <property type="match status" value="1"/>
</dbReference>
<dbReference type="PANTHER" id="PTHR10724">
    <property type="entry name" value="30S RIBOSOMAL PROTEIN S1"/>
    <property type="match status" value="1"/>
</dbReference>
<dbReference type="Gene3D" id="1.10.3500.10">
    <property type="entry name" value="Tex N-terminal region-like"/>
    <property type="match status" value="1"/>
</dbReference>
<dbReference type="Gene3D" id="1.10.10.650">
    <property type="entry name" value="RuvA domain 2-like"/>
    <property type="match status" value="1"/>
</dbReference>
<organism evidence="2">
    <name type="scientific">Candidatus Atribacter allofermentans</name>
    <dbReference type="NCBI Taxonomy" id="1852833"/>
    <lineage>
        <taxon>Bacteria</taxon>
        <taxon>Pseudomonadati</taxon>
        <taxon>Atribacterota</taxon>
        <taxon>Atribacteria</taxon>
        <taxon>Atribacterales</taxon>
        <taxon>Atribacteraceae</taxon>
        <taxon>Atribacter</taxon>
    </lineage>
</organism>
<dbReference type="InterPro" id="IPR023323">
    <property type="entry name" value="Tex-like_dom_sf"/>
</dbReference>
<dbReference type="InterPro" id="IPR012337">
    <property type="entry name" value="RNaseH-like_sf"/>
</dbReference>
<dbReference type="FunFam" id="2.40.50.140:FF:000051">
    <property type="entry name" value="RNA-binding transcriptional accessory protein"/>
    <property type="match status" value="1"/>
</dbReference>
<gene>
    <name evidence="2" type="primary">rpsA_2</name>
    <name evidence="2" type="ORF">BWY41_00617</name>
</gene>
<accession>A0A1V5T280</accession>
<dbReference type="PANTHER" id="PTHR10724:SF10">
    <property type="entry name" value="S1 RNA-BINDING DOMAIN-CONTAINING PROTEIN 1"/>
    <property type="match status" value="1"/>
</dbReference>